<evidence type="ECO:0000313" key="1">
    <source>
        <dbReference type="EMBL" id="CAN0034681.1"/>
    </source>
</evidence>
<sequence length="105" mass="10816">MGKTLGELCCVLGFKFPAPLLLRWQRGRCGGTGEGLGSPPRGPLLPAVVGSKRSFAAGPRYPRCGEQLLQGGLAQGPGSWKGQDGAFSGAGCVFRLAWGLGFPGL</sequence>
<evidence type="ECO:0000313" key="2">
    <source>
        <dbReference type="Proteomes" id="UP001162501"/>
    </source>
</evidence>
<proteinExistence type="predicted"/>
<reference evidence="1" key="2">
    <citation type="submission" date="2025-03" db="EMBL/GenBank/DDBJ databases">
        <authorList>
            <consortium name="ELIXIR-Norway"/>
            <consortium name="Elixir Norway"/>
        </authorList>
    </citation>
    <scope>NUCLEOTIDE SEQUENCE</scope>
</reference>
<dbReference type="EMBL" id="OX596104">
    <property type="protein sequence ID" value="CAN0034681.1"/>
    <property type="molecule type" value="Genomic_DNA"/>
</dbReference>
<protein>
    <submittedName>
        <fullName evidence="1">Uncharacterized protein</fullName>
    </submittedName>
</protein>
<reference evidence="1" key="1">
    <citation type="submission" date="2023-05" db="EMBL/GenBank/DDBJ databases">
        <authorList>
            <consortium name="ELIXIR-Norway"/>
        </authorList>
    </citation>
    <scope>NUCLEOTIDE SEQUENCE</scope>
</reference>
<gene>
    <name evidence="1" type="ORF">MRATA1EN22A_LOCUS11066</name>
</gene>
<accession>A0AC59YWR8</accession>
<dbReference type="Proteomes" id="UP001162501">
    <property type="component" value="Chromosome 20"/>
</dbReference>
<name>A0AC59YWR8_RANTA</name>
<organism evidence="1 2">
    <name type="scientific">Rangifer tarandus platyrhynchus</name>
    <name type="common">Svalbard reindeer</name>
    <dbReference type="NCBI Taxonomy" id="3082113"/>
    <lineage>
        <taxon>Eukaryota</taxon>
        <taxon>Metazoa</taxon>
        <taxon>Chordata</taxon>
        <taxon>Craniata</taxon>
        <taxon>Vertebrata</taxon>
        <taxon>Euteleostomi</taxon>
        <taxon>Mammalia</taxon>
        <taxon>Eutheria</taxon>
        <taxon>Laurasiatheria</taxon>
        <taxon>Artiodactyla</taxon>
        <taxon>Ruminantia</taxon>
        <taxon>Pecora</taxon>
        <taxon>Cervidae</taxon>
        <taxon>Odocoileinae</taxon>
        <taxon>Rangifer</taxon>
    </lineage>
</organism>